<accession>A0A243S5N1</accession>
<keyword evidence="3" id="KW-1185">Reference proteome</keyword>
<gene>
    <name evidence="2" type="ORF">CA983_12250</name>
</gene>
<proteinExistence type="predicted"/>
<dbReference type="EMBL" id="NGFN01000057">
    <property type="protein sequence ID" value="OUD02935.1"/>
    <property type="molecule type" value="Genomic_DNA"/>
</dbReference>
<evidence type="ECO:0000313" key="2">
    <source>
        <dbReference type="EMBL" id="OUD02935.1"/>
    </source>
</evidence>
<name>A0A243S5N1_9ACTN</name>
<protein>
    <recommendedName>
        <fullName evidence="1">Abortive phage infection protein C-terminal domain-containing protein</fullName>
    </recommendedName>
</protein>
<dbReference type="Proteomes" id="UP000195105">
    <property type="component" value="Unassembled WGS sequence"/>
</dbReference>
<evidence type="ECO:0000313" key="3">
    <source>
        <dbReference type="Proteomes" id="UP000195105"/>
    </source>
</evidence>
<dbReference type="RefSeq" id="WP_086600923.1">
    <property type="nucleotide sequence ID" value="NZ_NGFN01000057.1"/>
</dbReference>
<organism evidence="2 3">
    <name type="scientific">Streptomyces swartbergensis</name>
    <dbReference type="NCBI Taxonomy" id="487165"/>
    <lineage>
        <taxon>Bacteria</taxon>
        <taxon>Bacillati</taxon>
        <taxon>Actinomycetota</taxon>
        <taxon>Actinomycetes</taxon>
        <taxon>Kitasatosporales</taxon>
        <taxon>Streptomycetaceae</taxon>
        <taxon>Streptomyces</taxon>
    </lineage>
</organism>
<reference evidence="2 3" key="1">
    <citation type="submission" date="2017-05" db="EMBL/GenBank/DDBJ databases">
        <title>Biotechnological potential of actinobacteria isolated from South African environments.</title>
        <authorList>
            <person name="Le Roes-Hill M."/>
            <person name="Prins A."/>
            <person name="Durrell K.A."/>
        </authorList>
    </citation>
    <scope>NUCLEOTIDE SEQUENCE [LARGE SCALE GENOMIC DNA]</scope>
    <source>
        <strain evidence="2 3">HMC13</strain>
    </source>
</reference>
<dbReference type="Pfam" id="PF10592">
    <property type="entry name" value="AIPR"/>
    <property type="match status" value="1"/>
</dbReference>
<dbReference type="InterPro" id="IPR018891">
    <property type="entry name" value="AIPR_C"/>
</dbReference>
<comment type="caution">
    <text evidence="2">The sequence shown here is derived from an EMBL/GenBank/DDBJ whole genome shotgun (WGS) entry which is preliminary data.</text>
</comment>
<feature type="domain" description="Abortive phage infection protein C-terminal" evidence="1">
    <location>
        <begin position="241"/>
        <end position="482"/>
    </location>
</feature>
<sequence>MKDLQVRQLENALVEQFDGLIDMTDLEGRDGNSVRTAFLSRALAALAVLEVTGLDRKQAAACIIDGFDDQGIDAVAVDNDAPHIWIIQAKWSKEGNATFDQKALFAAKEGLKKLVNSQYDRFNKKLQPIVPDLNSALSNPRVQITIVPALAGDRELSTGIQRDFEDLLREYNDPQEILRVEPLLLPHFISALRSGLDDPKVDLAARMPDFRYHDEPYLAYYGTLTADQVARWYSEHRHRLFQRNIRFPLGLTKINAGLVETVLREPEHFWYFHNGITVLCDQLNVSPRGDLELSGASVVNGAQTVASLHEAAERSRESVARARLSVRIIPLKGTPNSFDRRVTIATNTQNGVAEQDFRALDQIQTRLRYDFDVSLNKKYVIKRGEVPPAPSDGCDMLEAAIALACAHQEAKFSFQAKSETALLWKDETYPKIFRSKDARQVWRAVALFREVKQEVERQQQRLEGRASIFAEQGQHLIAHLVFQSNKNWSSCSDSEWEKIAKQIPASVDAALRWAMHALDESGSQIGAAFRTAQRYGLVVQSAASGILSGTSIPELSSEYEATEGEKRARQANAVTVIVDAGAIDEGTRLEFRPIVEPERRALTEWLSEDPRRGSATWVVSRSRSKVLLWEWDGERYSPSALVMEMFKQANKSGPKAVQGTRRWFVPGQGSLVDIANRIRSESE</sequence>
<evidence type="ECO:0000259" key="1">
    <source>
        <dbReference type="Pfam" id="PF10592"/>
    </source>
</evidence>
<dbReference type="AlphaFoldDB" id="A0A243S5N1"/>